<dbReference type="PANTHER" id="PTHR35678:SF1">
    <property type="entry name" value="PROTEIN STPG4"/>
    <property type="match status" value="1"/>
</dbReference>
<dbReference type="GO" id="GO:0042585">
    <property type="term" value="C:germinal vesicle"/>
    <property type="evidence" value="ECO:0007669"/>
    <property type="project" value="TreeGrafter"/>
</dbReference>
<evidence type="ECO:0000313" key="7">
    <source>
        <dbReference type="RefSeq" id="XP_013381507.1"/>
    </source>
</evidence>
<evidence type="ECO:0000256" key="2">
    <source>
        <dbReference type="ARBA" id="ARBA00004496"/>
    </source>
</evidence>
<dbReference type="RefSeq" id="XP_013381507.1">
    <property type="nucleotide sequence ID" value="XM_013526053.1"/>
</dbReference>
<accession>A0A1S3H694</accession>
<feature type="region of interest" description="Disordered" evidence="5">
    <location>
        <begin position="46"/>
        <end position="97"/>
    </location>
</feature>
<keyword evidence="3" id="KW-0963">Cytoplasm</keyword>
<evidence type="ECO:0000313" key="6">
    <source>
        <dbReference type="Proteomes" id="UP000085678"/>
    </source>
</evidence>
<dbReference type="InParanoid" id="A0A1S3H694"/>
<protein>
    <submittedName>
        <fullName evidence="7">Protein STPG4</fullName>
    </submittedName>
</protein>
<organism evidence="6 7">
    <name type="scientific">Lingula anatina</name>
    <name type="common">Brachiopod</name>
    <name type="synonym">Lingula unguis</name>
    <dbReference type="NCBI Taxonomy" id="7574"/>
    <lineage>
        <taxon>Eukaryota</taxon>
        <taxon>Metazoa</taxon>
        <taxon>Spiralia</taxon>
        <taxon>Lophotrochozoa</taxon>
        <taxon>Brachiopoda</taxon>
        <taxon>Linguliformea</taxon>
        <taxon>Lingulata</taxon>
        <taxon>Lingulida</taxon>
        <taxon>Linguloidea</taxon>
        <taxon>Lingulidae</taxon>
        <taxon>Lingula</taxon>
    </lineage>
</organism>
<dbReference type="GO" id="GO:0042393">
    <property type="term" value="F:histone binding"/>
    <property type="evidence" value="ECO:0007669"/>
    <property type="project" value="TreeGrafter"/>
</dbReference>
<dbReference type="Proteomes" id="UP000085678">
    <property type="component" value="Unplaced"/>
</dbReference>
<comment type="subcellular location">
    <subcellularLocation>
        <location evidence="2">Cytoplasm</location>
    </subcellularLocation>
    <subcellularLocation>
        <location evidence="1">Nucleus</location>
    </subcellularLocation>
</comment>
<sequence length="315" mass="35716">MGPIQRPYQHSKACYRLTLHRRGVRFDSIMAPPATSTGTKVHILAPQRSKTDISDLGEHKKQDRRASTTPAKNKKRESILARTKGSPTQLRPSLADNYEVPKSGREGWWRSTIKVTPNPGVYDSKDFLHEVQQRPATYRFKGDGRKLDAHPHGKGAMLLPGAYQHDDFLSRFNKSNTTYGFKAEKRDAQDFLNWGKKDKYINVCPTAYQLEKYLSLTVDKQPSKHYFFKSQSNRFPTFYFAPKEGPAPGNYEYSPPAADHAISSSFKSKTPRFKTSHTKVPGPGAYEKTFQSPMSSTITKMGRQHGLFFSSAFEV</sequence>
<dbReference type="GO" id="GO:0001940">
    <property type="term" value="C:male pronucleus"/>
    <property type="evidence" value="ECO:0007669"/>
    <property type="project" value="TreeGrafter"/>
</dbReference>
<dbReference type="Pfam" id="PF07004">
    <property type="entry name" value="SHIPPO-rpt"/>
    <property type="match status" value="2"/>
</dbReference>
<evidence type="ECO:0000256" key="5">
    <source>
        <dbReference type="SAM" id="MobiDB-lite"/>
    </source>
</evidence>
<dbReference type="GO" id="GO:0001939">
    <property type="term" value="C:female pronucleus"/>
    <property type="evidence" value="ECO:0007669"/>
    <property type="project" value="TreeGrafter"/>
</dbReference>
<gene>
    <name evidence="7" type="primary">LOC106152462</name>
</gene>
<feature type="compositionally biased region" description="Basic and acidic residues" evidence="5">
    <location>
        <begin position="49"/>
        <end position="66"/>
    </location>
</feature>
<dbReference type="GO" id="GO:0005737">
    <property type="term" value="C:cytoplasm"/>
    <property type="evidence" value="ECO:0007669"/>
    <property type="project" value="UniProtKB-SubCell"/>
</dbReference>
<keyword evidence="4" id="KW-0539">Nucleus</keyword>
<reference evidence="7" key="1">
    <citation type="submission" date="2025-08" db="UniProtKB">
        <authorList>
            <consortium name="RefSeq"/>
        </authorList>
    </citation>
    <scope>IDENTIFICATION</scope>
    <source>
        <tissue evidence="7">Gonads</tissue>
    </source>
</reference>
<dbReference type="InterPro" id="IPR010736">
    <property type="entry name" value="SHIPPO-rpt"/>
</dbReference>
<name>A0A1S3H694_LINAN</name>
<evidence type="ECO:0000256" key="3">
    <source>
        <dbReference type="ARBA" id="ARBA00022490"/>
    </source>
</evidence>
<evidence type="ECO:0000256" key="4">
    <source>
        <dbReference type="ARBA" id="ARBA00023242"/>
    </source>
</evidence>
<dbReference type="GO" id="GO:0003682">
    <property type="term" value="F:chromatin binding"/>
    <property type="evidence" value="ECO:0007669"/>
    <property type="project" value="TreeGrafter"/>
</dbReference>
<dbReference type="OrthoDB" id="6228811at2759"/>
<evidence type="ECO:0000256" key="1">
    <source>
        <dbReference type="ARBA" id="ARBA00004123"/>
    </source>
</evidence>
<dbReference type="PANTHER" id="PTHR35678">
    <property type="entry name" value="PROTEIN STPG4"/>
    <property type="match status" value="1"/>
</dbReference>
<keyword evidence="6" id="KW-1185">Reference proteome</keyword>
<dbReference type="AlphaFoldDB" id="A0A1S3H694"/>
<proteinExistence type="predicted"/>
<dbReference type="KEGG" id="lak:106152462"/>
<dbReference type="GeneID" id="106152462"/>
<dbReference type="GO" id="GO:0044727">
    <property type="term" value="P:epigenetic programing of male pronucleus"/>
    <property type="evidence" value="ECO:0007669"/>
    <property type="project" value="TreeGrafter"/>
</dbReference>